<evidence type="ECO:0000256" key="4">
    <source>
        <dbReference type="ARBA" id="ARBA00022536"/>
    </source>
</evidence>
<feature type="compositionally biased region" description="Low complexity" evidence="19">
    <location>
        <begin position="539"/>
        <end position="551"/>
    </location>
</feature>
<keyword evidence="13" id="KW-0325">Glycoprotein</keyword>
<dbReference type="GO" id="GO:0030154">
    <property type="term" value="P:cell differentiation"/>
    <property type="evidence" value="ECO:0007669"/>
    <property type="project" value="UniProtKB-KW"/>
</dbReference>
<evidence type="ECO:0000259" key="20">
    <source>
        <dbReference type="PROSITE" id="PS50026"/>
    </source>
</evidence>
<evidence type="ECO:0000256" key="5">
    <source>
        <dbReference type="ARBA" id="ARBA00022657"/>
    </source>
</evidence>
<dbReference type="GeneID" id="104996459"/>
<comment type="subunit">
    <text evidence="15">Interacts with ITGAV/ITGB3 in an RGD-dependent manner, increasing endothelial cell's motility.</text>
</comment>
<dbReference type="Pfam" id="PF07645">
    <property type="entry name" value="EGF_CA"/>
    <property type="match status" value="1"/>
</dbReference>
<evidence type="ECO:0000313" key="21">
    <source>
        <dbReference type="Proteomes" id="UP000515208"/>
    </source>
</evidence>
<reference evidence="22" key="1">
    <citation type="submission" date="2025-08" db="UniProtKB">
        <authorList>
            <consortium name="RefSeq"/>
        </authorList>
    </citation>
    <scope>IDENTIFICATION</scope>
    <source>
        <tissue evidence="22">Blood</tissue>
    </source>
</reference>
<comment type="function">
    <text evidence="14">Regulates vascular tubulogenesis in vivo. Inhibits platelet-derived growth factor (PDGF)-BB-induced smooth muscle cell migration and promotes endothelial cell adhesion to the extracellular matrix and angiogenesis.</text>
</comment>
<keyword evidence="12 18" id="KW-1015">Disulfide bond</keyword>
<evidence type="ECO:0000256" key="8">
    <source>
        <dbReference type="ARBA" id="ARBA00022782"/>
    </source>
</evidence>
<evidence type="ECO:0000256" key="6">
    <source>
        <dbReference type="ARBA" id="ARBA00022729"/>
    </source>
</evidence>
<keyword evidence="3" id="KW-0964">Secreted</keyword>
<evidence type="ECO:0000256" key="9">
    <source>
        <dbReference type="ARBA" id="ARBA00022837"/>
    </source>
</evidence>
<comment type="caution">
    <text evidence="18">Lacks conserved residue(s) required for the propagation of feature annotation.</text>
</comment>
<evidence type="ECO:0000256" key="19">
    <source>
        <dbReference type="SAM" id="MobiDB-lite"/>
    </source>
</evidence>
<dbReference type="PANTHER" id="PTHR14949:SF21">
    <property type="entry name" value="EPIDERMAL GROWTH FACTOR-LIKE PROTEIN 7"/>
    <property type="match status" value="1"/>
</dbReference>
<sequence>SHLISPDSHQRIHQDHLVPLLTPQPGNSLKTVLRPQVQTLRAAGVWQQTRGEASGVKPGGSRVLADRRNGFITSWSTDPGLEGTELGNSYADLSPCPSQDPQEGLSQPDPPRGLPGRHLISGEDTEVTSHGRLGTSAPELGSACPPRHSQQHQRPILVHPPRHPPGMQRRAPCWGPWVLSYARHPWESLATDAGVGGTGPFENLVDAVGCCAPPPERAQAQLSTVTAFRGPQIAPAGLPRPCPEKRGKWGQAVVAALQGGRDSPPEPCALSAAPTGPRVLLTTLLPEGLGEPGAQCSRMRVGSPVGLGQPGLQAKLGPGTCLGRGLRAEDLRLPGGTQSPPPGHSQHREPHLANSSRDKHFLAAPGSLERESELPSSPAGDGSLDQAHESLDEGSAASGGSLADRAILSPRPGATAGAPLQPPQMPVRASAGGSVRLLLSLPRPEAWHRGLLGGSQKAREALAPRHTPGLTGALWEADPAVVVCSPTLERRHGGQAGGLLEDGVVLARPRWSRLDWNTDPPSMQALPVPNLLGAGRDLSPSPASASEAPGPETGGCRGVEATGRAGLAAMRGPVGAASRAELGGGERAVRADRQDPLPPAPSKGSPLPQVSAPGSSGHRYLHTHTLRTLYRTAYRRRPRLDPTRPRYACCPGWKRTGGVPGACGAAICQPPCQNGGSCVQPGRCHCPAGWQGNACQTDVDECSTGEGGCPQRCVNTAGSYWCQCWEGHRPSVDRAVCLPERGAPRVTPDPTTAGDRAPLLVTGHYYFWYAL</sequence>
<keyword evidence="5" id="KW-0037">Angiogenesis</keyword>
<evidence type="ECO:0000256" key="10">
    <source>
        <dbReference type="ARBA" id="ARBA00022889"/>
    </source>
</evidence>
<feature type="region of interest" description="Disordered" evidence="19">
    <location>
        <begin position="330"/>
        <end position="429"/>
    </location>
</feature>
<feature type="region of interest" description="Disordered" evidence="19">
    <location>
        <begin position="73"/>
        <end position="149"/>
    </location>
</feature>
<dbReference type="GO" id="GO:0009986">
    <property type="term" value="C:cell surface"/>
    <property type="evidence" value="ECO:0007669"/>
    <property type="project" value="TreeGrafter"/>
</dbReference>
<evidence type="ECO:0000256" key="7">
    <source>
        <dbReference type="ARBA" id="ARBA00022737"/>
    </source>
</evidence>
<dbReference type="Proteomes" id="UP000515208">
    <property type="component" value="Unplaced"/>
</dbReference>
<evidence type="ECO:0000256" key="17">
    <source>
        <dbReference type="ARBA" id="ARBA00076707"/>
    </source>
</evidence>
<dbReference type="InterPro" id="IPR013111">
    <property type="entry name" value="EGF_extracell"/>
</dbReference>
<feature type="compositionally biased region" description="Basic and acidic residues" evidence="19">
    <location>
        <begin position="346"/>
        <end position="361"/>
    </location>
</feature>
<dbReference type="GO" id="GO:0005576">
    <property type="term" value="C:extracellular region"/>
    <property type="evidence" value="ECO:0007669"/>
    <property type="project" value="UniProtKB-SubCell"/>
</dbReference>
<evidence type="ECO:0000313" key="22">
    <source>
        <dbReference type="RefSeq" id="XP_010849024.1"/>
    </source>
</evidence>
<keyword evidence="11" id="KW-0175">Coiled coil</keyword>
<dbReference type="InterPro" id="IPR049883">
    <property type="entry name" value="NOTCH1_EGF-like"/>
</dbReference>
<dbReference type="PROSITE" id="PS00022">
    <property type="entry name" value="EGF_1"/>
    <property type="match status" value="1"/>
</dbReference>
<dbReference type="AlphaFoldDB" id="A0A6P3IB22"/>
<dbReference type="PANTHER" id="PTHR14949">
    <property type="entry name" value="EGF-LIKE-DOMAIN, MULTIPLE 7, 8"/>
    <property type="match status" value="1"/>
</dbReference>
<evidence type="ECO:0000256" key="18">
    <source>
        <dbReference type="PROSITE-ProRule" id="PRU00076"/>
    </source>
</evidence>
<feature type="region of interest" description="Disordered" evidence="19">
    <location>
        <begin position="518"/>
        <end position="622"/>
    </location>
</feature>
<gene>
    <name evidence="22" type="primary">LOC104996459</name>
</gene>
<dbReference type="PROSITE" id="PS01187">
    <property type="entry name" value="EGF_CA"/>
    <property type="match status" value="1"/>
</dbReference>
<dbReference type="SMART" id="SM00181">
    <property type="entry name" value="EGF"/>
    <property type="match status" value="2"/>
</dbReference>
<keyword evidence="2" id="KW-0217">Developmental protein</keyword>
<dbReference type="PROSITE" id="PS01186">
    <property type="entry name" value="EGF_2"/>
    <property type="match status" value="1"/>
</dbReference>
<organism evidence="21 22">
    <name type="scientific">Bison bison bison</name>
    <name type="common">North American plains bison</name>
    <dbReference type="NCBI Taxonomy" id="43346"/>
    <lineage>
        <taxon>Eukaryota</taxon>
        <taxon>Metazoa</taxon>
        <taxon>Chordata</taxon>
        <taxon>Craniata</taxon>
        <taxon>Vertebrata</taxon>
        <taxon>Euteleostomi</taxon>
        <taxon>Mammalia</taxon>
        <taxon>Eutheria</taxon>
        <taxon>Laurasiatheria</taxon>
        <taxon>Artiodactyla</taxon>
        <taxon>Ruminantia</taxon>
        <taxon>Pecora</taxon>
        <taxon>Bovidae</taxon>
        <taxon>Bovinae</taxon>
        <taxon>Bison</taxon>
    </lineage>
</organism>
<dbReference type="Gene3D" id="2.10.25.10">
    <property type="entry name" value="Laminin"/>
    <property type="match status" value="2"/>
</dbReference>
<dbReference type="InterPro" id="IPR001881">
    <property type="entry name" value="EGF-like_Ca-bd_dom"/>
</dbReference>
<comment type="subcellular location">
    <subcellularLocation>
        <location evidence="1">Secreted</location>
        <location evidence="1">Extracellular space</location>
    </subcellularLocation>
</comment>
<dbReference type="InterPro" id="IPR018097">
    <property type="entry name" value="EGF_Ca-bd_CS"/>
</dbReference>
<evidence type="ECO:0000256" key="16">
    <source>
        <dbReference type="ARBA" id="ARBA00068667"/>
    </source>
</evidence>
<dbReference type="GO" id="GO:0007155">
    <property type="term" value="P:cell adhesion"/>
    <property type="evidence" value="ECO:0007669"/>
    <property type="project" value="UniProtKB-KW"/>
</dbReference>
<keyword evidence="6" id="KW-0732">Signal</keyword>
<dbReference type="PROSITE" id="PS50026">
    <property type="entry name" value="EGF_3"/>
    <property type="match status" value="1"/>
</dbReference>
<dbReference type="GO" id="GO:0005102">
    <property type="term" value="F:signaling receptor binding"/>
    <property type="evidence" value="ECO:0007669"/>
    <property type="project" value="TreeGrafter"/>
</dbReference>
<evidence type="ECO:0000256" key="13">
    <source>
        <dbReference type="ARBA" id="ARBA00023180"/>
    </source>
</evidence>
<evidence type="ECO:0000256" key="14">
    <source>
        <dbReference type="ARBA" id="ARBA00053819"/>
    </source>
</evidence>
<dbReference type="GO" id="GO:0005509">
    <property type="term" value="F:calcium ion binding"/>
    <property type="evidence" value="ECO:0007669"/>
    <property type="project" value="InterPro"/>
</dbReference>
<name>A0A6P3IB22_BISBB</name>
<dbReference type="FunFam" id="2.10.25.10:FF:000485">
    <property type="entry name" value="Epidermal growth factor-like protein 7"/>
    <property type="match status" value="1"/>
</dbReference>
<dbReference type="InterPro" id="IPR050969">
    <property type="entry name" value="Dev_Signal_Modulators"/>
</dbReference>
<keyword evidence="21" id="KW-1185">Reference proteome</keyword>
<dbReference type="Pfam" id="PF07974">
    <property type="entry name" value="EGF_2"/>
    <property type="match status" value="1"/>
</dbReference>
<dbReference type="CDD" id="cd00054">
    <property type="entry name" value="EGF_CA"/>
    <property type="match status" value="1"/>
</dbReference>
<feature type="disulfide bond" evidence="18">
    <location>
        <begin position="686"/>
        <end position="695"/>
    </location>
</feature>
<dbReference type="RefSeq" id="XP_010849024.1">
    <property type="nucleotide sequence ID" value="XM_010850722.1"/>
</dbReference>
<keyword evidence="4 18" id="KW-0245">EGF-like domain</keyword>
<dbReference type="KEGG" id="bbis:104996459"/>
<evidence type="ECO:0000256" key="2">
    <source>
        <dbReference type="ARBA" id="ARBA00022473"/>
    </source>
</evidence>
<keyword evidence="8" id="KW-0221">Differentiation</keyword>
<dbReference type="SMART" id="SM00179">
    <property type="entry name" value="EGF_CA"/>
    <property type="match status" value="1"/>
</dbReference>
<evidence type="ECO:0000256" key="3">
    <source>
        <dbReference type="ARBA" id="ARBA00022525"/>
    </source>
</evidence>
<evidence type="ECO:0000256" key="12">
    <source>
        <dbReference type="ARBA" id="ARBA00023157"/>
    </source>
</evidence>
<feature type="disulfide bond" evidence="18">
    <location>
        <begin position="668"/>
        <end position="678"/>
    </location>
</feature>
<dbReference type="GO" id="GO:0001525">
    <property type="term" value="P:angiogenesis"/>
    <property type="evidence" value="ECO:0007669"/>
    <property type="project" value="UniProtKB-KW"/>
</dbReference>
<dbReference type="SUPFAM" id="SSF57196">
    <property type="entry name" value="EGF/Laminin"/>
    <property type="match status" value="2"/>
</dbReference>
<proteinExistence type="predicted"/>
<accession>A0A6P3IB22</accession>
<feature type="compositionally biased region" description="Polar residues" evidence="19">
    <location>
        <begin position="96"/>
        <end position="105"/>
    </location>
</feature>
<feature type="domain" description="EGF-like" evidence="20">
    <location>
        <begin position="664"/>
        <end position="696"/>
    </location>
</feature>
<protein>
    <recommendedName>
        <fullName evidence="16">Epidermal growth factor-like protein 7</fullName>
    </recommendedName>
    <alternativeName>
        <fullName evidence="17">Multiple epidermal growth factor-like domains protein 7</fullName>
    </alternativeName>
</protein>
<keyword evidence="9" id="KW-0106">Calcium</keyword>
<evidence type="ECO:0000256" key="11">
    <source>
        <dbReference type="ARBA" id="ARBA00023054"/>
    </source>
</evidence>
<evidence type="ECO:0000256" key="1">
    <source>
        <dbReference type="ARBA" id="ARBA00004239"/>
    </source>
</evidence>
<dbReference type="InterPro" id="IPR000742">
    <property type="entry name" value="EGF"/>
</dbReference>
<evidence type="ECO:0000256" key="15">
    <source>
        <dbReference type="ARBA" id="ARBA00065457"/>
    </source>
</evidence>
<keyword evidence="7" id="KW-0677">Repeat</keyword>
<dbReference type="FunFam" id="2.10.25.10:FF:000010">
    <property type="entry name" value="Pro-epidermal growth factor"/>
    <property type="match status" value="1"/>
</dbReference>
<feature type="non-terminal residue" evidence="22">
    <location>
        <position position="1"/>
    </location>
</feature>
<keyword evidence="10" id="KW-0130">Cell adhesion</keyword>